<dbReference type="RefSeq" id="WP_005435263.1">
    <property type="nucleotide sequence ID" value="NZ_JH815516.1"/>
</dbReference>
<sequence length="94" mass="11158">MTEQKLPYESSDDFESDFKWLMRDVRGRRLMHWLLTKSGVFRTTFEEAPMRASYMPIAMAHAEGRKDIGYRLMAQIDRVCPDQYSKMMKENKNG</sequence>
<accession>K1JLW2</accession>
<dbReference type="Pfam" id="PF25181">
    <property type="entry name" value="Phage_Bbp19"/>
    <property type="match status" value="1"/>
</dbReference>
<gene>
    <name evidence="2" type="ORF">HMPREF9465_01286</name>
</gene>
<dbReference type="Proteomes" id="UP000005835">
    <property type="component" value="Unassembled WGS sequence"/>
</dbReference>
<dbReference type="PATRIC" id="fig|742823.3.peg.1270"/>
<name>K1JLW2_9BURK</name>
<protein>
    <recommendedName>
        <fullName evidence="1">Bbp19-like phage domain-containing protein</fullName>
    </recommendedName>
</protein>
<evidence type="ECO:0000313" key="3">
    <source>
        <dbReference type="Proteomes" id="UP000005835"/>
    </source>
</evidence>
<reference evidence="2 3" key="1">
    <citation type="submission" date="2012-05" db="EMBL/GenBank/DDBJ databases">
        <title>The Genome Sequence of Sutterella wadsworthensis 2_1_59BFAA.</title>
        <authorList>
            <consortium name="The Broad Institute Genome Sequencing Platform"/>
            <person name="Earl A."/>
            <person name="Ward D."/>
            <person name="Feldgarden M."/>
            <person name="Gevers D."/>
            <person name="Daigneault M."/>
            <person name="Strauss J."/>
            <person name="Allen-Vercoe E."/>
            <person name="Walker B."/>
            <person name="Young S.K."/>
            <person name="Zeng Q."/>
            <person name="Gargeya S."/>
            <person name="Fitzgerald M."/>
            <person name="Haas B."/>
            <person name="Abouelleil A."/>
            <person name="Alvarado L."/>
            <person name="Arachchi H.M."/>
            <person name="Berlin A.M."/>
            <person name="Chapman S.B."/>
            <person name="Goldberg J."/>
            <person name="Griggs A."/>
            <person name="Gujja S."/>
            <person name="Hansen M."/>
            <person name="Howarth C."/>
            <person name="Imamovic A."/>
            <person name="Larimer J."/>
            <person name="McCowen C."/>
            <person name="Montmayeur A."/>
            <person name="Murphy C."/>
            <person name="Neiman D."/>
            <person name="Pearson M."/>
            <person name="Priest M."/>
            <person name="Roberts A."/>
            <person name="Saif S."/>
            <person name="Shea T."/>
            <person name="Sisk P."/>
            <person name="Sykes S."/>
            <person name="Wortman J."/>
            <person name="Nusbaum C."/>
            <person name="Birren B."/>
        </authorList>
    </citation>
    <scope>NUCLEOTIDE SEQUENCE [LARGE SCALE GENOMIC DNA]</scope>
    <source>
        <strain evidence="2 3">2_1_59BFAA</strain>
    </source>
</reference>
<dbReference type="eggNOG" id="ENOG50336Z4">
    <property type="taxonomic scope" value="Bacteria"/>
</dbReference>
<comment type="caution">
    <text evidence="2">The sequence shown here is derived from an EMBL/GenBank/DDBJ whole genome shotgun (WGS) entry which is preliminary data.</text>
</comment>
<dbReference type="STRING" id="742823.HMPREF9465_01286"/>
<dbReference type="EMBL" id="ADMG01000031">
    <property type="protein sequence ID" value="EKB31181.1"/>
    <property type="molecule type" value="Genomic_DNA"/>
</dbReference>
<evidence type="ECO:0000313" key="2">
    <source>
        <dbReference type="EMBL" id="EKB31181.1"/>
    </source>
</evidence>
<evidence type="ECO:0000259" key="1">
    <source>
        <dbReference type="Pfam" id="PF25181"/>
    </source>
</evidence>
<organism evidence="2 3">
    <name type="scientific">Sutterella wadsworthensis 2_1_59BFAA</name>
    <dbReference type="NCBI Taxonomy" id="742823"/>
    <lineage>
        <taxon>Bacteria</taxon>
        <taxon>Pseudomonadati</taxon>
        <taxon>Pseudomonadota</taxon>
        <taxon>Betaproteobacteria</taxon>
        <taxon>Burkholderiales</taxon>
        <taxon>Sutterellaceae</taxon>
        <taxon>Sutterella</taxon>
    </lineage>
</organism>
<proteinExistence type="predicted"/>
<dbReference type="HOGENOM" id="CLU_167331_0_0_4"/>
<dbReference type="InterPro" id="IPR057447">
    <property type="entry name" value="Bbp19-like_phage"/>
</dbReference>
<dbReference type="AlphaFoldDB" id="K1JLW2"/>
<feature type="domain" description="Bbp19-like phage" evidence="1">
    <location>
        <begin position="18"/>
        <end position="89"/>
    </location>
</feature>
<keyword evidence="3" id="KW-1185">Reference proteome</keyword>
<dbReference type="OrthoDB" id="7271057at2"/>